<name>A0ACD1H013_9EURO</name>
<dbReference type="EMBL" id="KZ824978">
    <property type="protein sequence ID" value="RAH66913.1"/>
    <property type="molecule type" value="Genomic_DNA"/>
</dbReference>
<evidence type="ECO:0000313" key="2">
    <source>
        <dbReference type="Proteomes" id="UP000249661"/>
    </source>
</evidence>
<sequence length="159" mass="17758">MAARVLLRTEYSVIESATPFLKYESSSTACNWNTRDAPDYSQNLTGQTALSLSPLTPTPSSPSHQPPGKTPLSLSLSLYLNLAPPLPLPHLYCSINNPILTRHTNYVKIFIPTYTHSQREERFQTAHPPAPDLSLSHSKRPSQESRSHHQPSNTFPRVD</sequence>
<gene>
    <name evidence="1" type="ORF">BO66DRAFT_163911</name>
</gene>
<evidence type="ECO:0000313" key="1">
    <source>
        <dbReference type="EMBL" id="RAH66913.1"/>
    </source>
</evidence>
<accession>A0ACD1H013</accession>
<proteinExistence type="predicted"/>
<dbReference type="Proteomes" id="UP000249661">
    <property type="component" value="Unassembled WGS sequence"/>
</dbReference>
<reference evidence="1" key="1">
    <citation type="submission" date="2018-02" db="EMBL/GenBank/DDBJ databases">
        <title>The genomes of Aspergillus section Nigri reveals drivers in fungal speciation.</title>
        <authorList>
            <consortium name="DOE Joint Genome Institute"/>
            <person name="Vesth T.C."/>
            <person name="Nybo J."/>
            <person name="Theobald S."/>
            <person name="Brandl J."/>
            <person name="Frisvad J.C."/>
            <person name="Nielsen K.F."/>
            <person name="Lyhne E.K."/>
            <person name="Kogle M.E."/>
            <person name="Kuo A."/>
            <person name="Riley R."/>
            <person name="Clum A."/>
            <person name="Nolan M."/>
            <person name="Lipzen A."/>
            <person name="Salamov A."/>
            <person name="Henrissat B."/>
            <person name="Wiebenga A."/>
            <person name="De vries R.P."/>
            <person name="Grigoriev I.V."/>
            <person name="Mortensen U.H."/>
            <person name="Andersen M.R."/>
            <person name="Baker S.E."/>
        </authorList>
    </citation>
    <scope>NUCLEOTIDE SEQUENCE</scope>
    <source>
        <strain evidence="1">CBS 121060</strain>
    </source>
</reference>
<organism evidence="1 2">
    <name type="scientific">Aspergillus aculeatinus CBS 121060</name>
    <dbReference type="NCBI Taxonomy" id="1448322"/>
    <lineage>
        <taxon>Eukaryota</taxon>
        <taxon>Fungi</taxon>
        <taxon>Dikarya</taxon>
        <taxon>Ascomycota</taxon>
        <taxon>Pezizomycotina</taxon>
        <taxon>Eurotiomycetes</taxon>
        <taxon>Eurotiomycetidae</taxon>
        <taxon>Eurotiales</taxon>
        <taxon>Aspergillaceae</taxon>
        <taxon>Aspergillus</taxon>
        <taxon>Aspergillus subgen. Circumdati</taxon>
    </lineage>
</organism>
<protein>
    <submittedName>
        <fullName evidence="1">Uncharacterized protein</fullName>
    </submittedName>
</protein>
<keyword evidence="2" id="KW-1185">Reference proteome</keyword>